<dbReference type="InterPro" id="IPR008538">
    <property type="entry name" value="Uma2"/>
</dbReference>
<dbReference type="CDD" id="cd06260">
    <property type="entry name" value="DUF820-like"/>
    <property type="match status" value="1"/>
</dbReference>
<proteinExistence type="predicted"/>
<dbReference type="Gene3D" id="3.90.1570.10">
    <property type="entry name" value="tt1808, chain A"/>
    <property type="match status" value="1"/>
</dbReference>
<reference evidence="2 3" key="1">
    <citation type="submission" date="2016-11" db="EMBL/GenBank/DDBJ databases">
        <authorList>
            <person name="Jaros S."/>
            <person name="Januszkiewicz K."/>
            <person name="Wedrychowicz H."/>
        </authorList>
    </citation>
    <scope>NUCLEOTIDE SEQUENCE [LARGE SCALE GENOMIC DNA]</scope>
    <source>
        <strain evidence="2 3">DSM 46144</strain>
    </source>
</reference>
<dbReference type="STRING" id="134849.SAMN05443668_112120"/>
<sequence>MSAPAPTYGPSTIDDYDALGEDDWVHHELIDGHIIVCASPTNLHNRVVFMLWAALEAVLPAGFVVVGDVDVAMADKRQCPRPDLIVVPREVGEGRVRTQSDDVRLAVEVLSPGTARIDRQNKPRIYAAAGIPSYWLVDLEPFTIVEHRVTGRWYQEVQRVTGDQISVTEPFDLMIDVSEARAATVRAESTRSRNRR</sequence>
<gene>
    <name evidence="2" type="ORF">SAMN05443668_112120</name>
</gene>
<keyword evidence="2" id="KW-0255">Endonuclease</keyword>
<dbReference type="SUPFAM" id="SSF52980">
    <property type="entry name" value="Restriction endonuclease-like"/>
    <property type="match status" value="1"/>
</dbReference>
<dbReference type="RefSeq" id="WP_143175529.1">
    <property type="nucleotide sequence ID" value="NZ_FRCS01000012.1"/>
</dbReference>
<keyword evidence="3" id="KW-1185">Reference proteome</keyword>
<accession>A0A1M7RH81</accession>
<dbReference type="PANTHER" id="PTHR35400">
    <property type="entry name" value="SLR1083 PROTEIN"/>
    <property type="match status" value="1"/>
</dbReference>
<dbReference type="PANTHER" id="PTHR35400:SF3">
    <property type="entry name" value="SLL1072 PROTEIN"/>
    <property type="match status" value="1"/>
</dbReference>
<evidence type="ECO:0000259" key="1">
    <source>
        <dbReference type="Pfam" id="PF05685"/>
    </source>
</evidence>
<name>A0A1M7RH81_9ACTN</name>
<evidence type="ECO:0000313" key="2">
    <source>
        <dbReference type="EMBL" id="SHN45576.1"/>
    </source>
</evidence>
<feature type="domain" description="Putative restriction endonuclease" evidence="1">
    <location>
        <begin position="14"/>
        <end position="173"/>
    </location>
</feature>
<protein>
    <submittedName>
        <fullName evidence="2">Endonuclease, Uma2 family (Restriction endonuclease fold)</fullName>
    </submittedName>
</protein>
<dbReference type="EMBL" id="FRCS01000012">
    <property type="protein sequence ID" value="SHN45576.1"/>
    <property type="molecule type" value="Genomic_DNA"/>
</dbReference>
<dbReference type="AlphaFoldDB" id="A0A1M7RH81"/>
<dbReference type="InterPro" id="IPR012296">
    <property type="entry name" value="Nuclease_put_TT1808"/>
</dbReference>
<dbReference type="Proteomes" id="UP000184440">
    <property type="component" value="Unassembled WGS sequence"/>
</dbReference>
<organism evidence="2 3">
    <name type="scientific">Cryptosporangium aurantiacum</name>
    <dbReference type="NCBI Taxonomy" id="134849"/>
    <lineage>
        <taxon>Bacteria</taxon>
        <taxon>Bacillati</taxon>
        <taxon>Actinomycetota</taxon>
        <taxon>Actinomycetes</taxon>
        <taxon>Cryptosporangiales</taxon>
        <taxon>Cryptosporangiaceae</taxon>
        <taxon>Cryptosporangium</taxon>
    </lineage>
</organism>
<keyword evidence="2" id="KW-0378">Hydrolase</keyword>
<dbReference type="InterPro" id="IPR011335">
    <property type="entry name" value="Restrct_endonuc-II-like"/>
</dbReference>
<evidence type="ECO:0000313" key="3">
    <source>
        <dbReference type="Proteomes" id="UP000184440"/>
    </source>
</evidence>
<dbReference type="OrthoDB" id="9799703at2"/>
<dbReference type="GO" id="GO:0004519">
    <property type="term" value="F:endonuclease activity"/>
    <property type="evidence" value="ECO:0007669"/>
    <property type="project" value="UniProtKB-KW"/>
</dbReference>
<dbReference type="Pfam" id="PF05685">
    <property type="entry name" value="Uma2"/>
    <property type="match status" value="1"/>
</dbReference>
<keyword evidence="2" id="KW-0540">Nuclease</keyword>